<dbReference type="InterPro" id="IPR001466">
    <property type="entry name" value="Beta-lactam-related"/>
</dbReference>
<dbReference type="AlphaFoldDB" id="A0A327NVM6"/>
<dbReference type="PANTHER" id="PTHR43283:SF18">
    <property type="match status" value="1"/>
</dbReference>
<sequence>MKTMLYLNTLALFVLVCLTWLTAQSQPKLPGLQPAQVDQFITQHMESANVPGLSIALIRNNKLVYSKGYGLTKSDSTQRVTSATIFDAASLSKPVFAYAVLQLVEEGLLELDKPLYAYLPYPDVASDERYKKITARMVLSHRTGFPNWRKNRRSSELTMRWAPGERFGYSGEGFVYLQKVVEKITGTPLNDFMTKRVFIPLQMTRSSYIWQPVFDANFAFPHDKAGKPEAHYTSNQANTAYSLQTTADDYARFLLAILTPKGLKTGTVNQMLTSQGKLPKTFSGTTDSLSSTLSWGLGFGLEHGPQADYFWHWGDNDTYKCYITGCPKSQDAVVYFTNSTNGLSLIGDITRQFMGFDPSTVSFLGYKPYKKGNEQVSCNKTKWLVARYASCSEGLSKKAGIPTPSFLCGGV</sequence>
<evidence type="ECO:0000313" key="2">
    <source>
        <dbReference type="EMBL" id="RAI77894.1"/>
    </source>
</evidence>
<organism evidence="2 3">
    <name type="scientific">Spirosoma telluris</name>
    <dbReference type="NCBI Taxonomy" id="2183553"/>
    <lineage>
        <taxon>Bacteria</taxon>
        <taxon>Pseudomonadati</taxon>
        <taxon>Bacteroidota</taxon>
        <taxon>Cytophagia</taxon>
        <taxon>Cytophagales</taxon>
        <taxon>Cytophagaceae</taxon>
        <taxon>Spirosoma</taxon>
    </lineage>
</organism>
<accession>A0A327NVM6</accession>
<dbReference type="PANTHER" id="PTHR43283">
    <property type="entry name" value="BETA-LACTAMASE-RELATED"/>
    <property type="match status" value="1"/>
</dbReference>
<protein>
    <recommendedName>
        <fullName evidence="1">Beta-lactamase-related domain-containing protein</fullName>
    </recommendedName>
</protein>
<dbReference type="Gene3D" id="3.40.710.10">
    <property type="entry name" value="DD-peptidase/beta-lactamase superfamily"/>
    <property type="match status" value="1"/>
</dbReference>
<evidence type="ECO:0000259" key="1">
    <source>
        <dbReference type="Pfam" id="PF00144"/>
    </source>
</evidence>
<proteinExistence type="predicted"/>
<dbReference type="Proteomes" id="UP000249016">
    <property type="component" value="Unassembled WGS sequence"/>
</dbReference>
<comment type="caution">
    <text evidence="2">The sequence shown here is derived from an EMBL/GenBank/DDBJ whole genome shotgun (WGS) entry which is preliminary data.</text>
</comment>
<evidence type="ECO:0000313" key="3">
    <source>
        <dbReference type="Proteomes" id="UP000249016"/>
    </source>
</evidence>
<dbReference type="EMBL" id="QLII01000001">
    <property type="protein sequence ID" value="RAI77894.1"/>
    <property type="molecule type" value="Genomic_DNA"/>
</dbReference>
<dbReference type="RefSeq" id="WP_111349015.1">
    <property type="nucleotide sequence ID" value="NZ_QLII01000001.1"/>
</dbReference>
<name>A0A327NVM6_9BACT</name>
<gene>
    <name evidence="2" type="ORF">HMF3257_34110</name>
</gene>
<keyword evidence="3" id="KW-1185">Reference proteome</keyword>
<dbReference type="InterPro" id="IPR050789">
    <property type="entry name" value="Diverse_Enzym_Activities"/>
</dbReference>
<feature type="domain" description="Beta-lactamase-related" evidence="1">
    <location>
        <begin position="37"/>
        <end position="342"/>
    </location>
</feature>
<dbReference type="OrthoDB" id="1357763at2"/>
<dbReference type="Pfam" id="PF00144">
    <property type="entry name" value="Beta-lactamase"/>
    <property type="match status" value="1"/>
</dbReference>
<reference evidence="2 3" key="1">
    <citation type="submission" date="2018-06" db="EMBL/GenBank/DDBJ databases">
        <title>Spirosoma sp. HMF3257 Genome sequencing and assembly.</title>
        <authorList>
            <person name="Kang H."/>
            <person name="Cha I."/>
            <person name="Kim H."/>
            <person name="Kang J."/>
            <person name="Joh K."/>
        </authorList>
    </citation>
    <scope>NUCLEOTIDE SEQUENCE [LARGE SCALE GENOMIC DNA]</scope>
    <source>
        <strain evidence="2 3">HMF3257</strain>
    </source>
</reference>
<dbReference type="SUPFAM" id="SSF56601">
    <property type="entry name" value="beta-lactamase/transpeptidase-like"/>
    <property type="match status" value="1"/>
</dbReference>
<dbReference type="InterPro" id="IPR012338">
    <property type="entry name" value="Beta-lactam/transpept-like"/>
</dbReference>